<dbReference type="FunFam" id="3.40.50.2000:FF:000056">
    <property type="entry name" value="Glycosyltransferase"/>
    <property type="match status" value="1"/>
</dbReference>
<evidence type="ECO:0000256" key="2">
    <source>
        <dbReference type="ARBA" id="ARBA00022676"/>
    </source>
</evidence>
<dbReference type="GO" id="GO:0035251">
    <property type="term" value="F:UDP-glucosyltransferase activity"/>
    <property type="evidence" value="ECO:0007669"/>
    <property type="project" value="InterPro"/>
</dbReference>
<dbReference type="Proteomes" id="UP000652761">
    <property type="component" value="Unassembled WGS sequence"/>
</dbReference>
<evidence type="ECO:0000256" key="1">
    <source>
        <dbReference type="ARBA" id="ARBA00009995"/>
    </source>
</evidence>
<dbReference type="SMR" id="A0A843UGZ9"/>
<keyword evidence="3 4" id="KW-0808">Transferase</keyword>
<evidence type="ECO:0000313" key="6">
    <source>
        <dbReference type="EMBL" id="MQL81160.1"/>
    </source>
</evidence>
<reference evidence="6" key="1">
    <citation type="submission" date="2017-07" db="EMBL/GenBank/DDBJ databases">
        <title>Taro Niue Genome Assembly and Annotation.</title>
        <authorList>
            <person name="Atibalentja N."/>
            <person name="Keating K."/>
            <person name="Fields C.J."/>
        </authorList>
    </citation>
    <scope>NUCLEOTIDE SEQUENCE</scope>
    <source>
        <strain evidence="6">Niue_2</strain>
        <tissue evidence="6">Leaf</tissue>
    </source>
</reference>
<evidence type="ECO:0000256" key="4">
    <source>
        <dbReference type="RuleBase" id="RU003718"/>
    </source>
</evidence>
<sequence length="485" mass="53195">MAASEKVLIVFLPTPGIGHLISIVEAARRLLEYQPHFSALVLTMAHPVATAWRSTVDAYVDSVRRVSTSSGLDISFEELPSVEGPPFKEDMRGETFISLLVECGKPHFKAAIGRRAHVAAVVVDLFCTTMIDVADELGLPSYIFFTSTAALIGLMLHMPALELAYPAEMTEVEGNIVFPGFRHTMPPHFMPSFMMDKKNEAYRWLVHHGRQFPRAKGIIANTFAALEPGPLRALEDGLYLADRPTPPVYSIGPVISLEKKEGVGRECLAWLDGQPPSSVVYICFGSMGRFSAEQTREIAVGLERSGHRFLWALRSPSHSRFRETSEMNLEEILPEGFLERMKGRGMVWPAWAPQADVLGHPATGGFVTHCGWNSCLESLWFGVPMLAWPLYAEQHLNAFEMAREMGVAVGELGVAGGLVSGEEVERGVRLLMGEEGRKARCRAEEMKAEGRRALEAAGGSSFASMTRLAGDILSRQPPPSASSSQ</sequence>
<dbReference type="Gene3D" id="3.40.50.2000">
    <property type="entry name" value="Glycogen Phosphorylase B"/>
    <property type="match status" value="2"/>
</dbReference>
<comment type="similarity">
    <text evidence="1 4">Belongs to the UDP-glycosyltransferase family.</text>
</comment>
<evidence type="ECO:0000313" key="7">
    <source>
        <dbReference type="Proteomes" id="UP000652761"/>
    </source>
</evidence>
<dbReference type="PANTHER" id="PTHR48048">
    <property type="entry name" value="GLYCOSYLTRANSFERASE"/>
    <property type="match status" value="1"/>
</dbReference>
<dbReference type="CDD" id="cd03784">
    <property type="entry name" value="GT1_Gtf-like"/>
    <property type="match status" value="1"/>
</dbReference>
<keyword evidence="7" id="KW-1185">Reference proteome</keyword>
<dbReference type="SUPFAM" id="SSF53756">
    <property type="entry name" value="UDP-Glycosyltransferase/glycogen phosphorylase"/>
    <property type="match status" value="1"/>
</dbReference>
<name>A0A843UGZ9_COLES</name>
<dbReference type="OrthoDB" id="747132at2759"/>
<dbReference type="InterPro" id="IPR050481">
    <property type="entry name" value="UDP-glycosyltransf_plant"/>
</dbReference>
<dbReference type="InterPro" id="IPR002213">
    <property type="entry name" value="UDP_glucos_trans"/>
</dbReference>
<evidence type="ECO:0000256" key="5">
    <source>
        <dbReference type="RuleBase" id="RU362057"/>
    </source>
</evidence>
<gene>
    <name evidence="6" type="ORF">Taro_013611</name>
</gene>
<keyword evidence="2 4" id="KW-0328">Glycosyltransferase</keyword>
<organism evidence="6 7">
    <name type="scientific">Colocasia esculenta</name>
    <name type="common">Wild taro</name>
    <name type="synonym">Arum esculentum</name>
    <dbReference type="NCBI Taxonomy" id="4460"/>
    <lineage>
        <taxon>Eukaryota</taxon>
        <taxon>Viridiplantae</taxon>
        <taxon>Streptophyta</taxon>
        <taxon>Embryophyta</taxon>
        <taxon>Tracheophyta</taxon>
        <taxon>Spermatophyta</taxon>
        <taxon>Magnoliopsida</taxon>
        <taxon>Liliopsida</taxon>
        <taxon>Araceae</taxon>
        <taxon>Aroideae</taxon>
        <taxon>Colocasieae</taxon>
        <taxon>Colocasia</taxon>
    </lineage>
</organism>
<comment type="caution">
    <text evidence="6">The sequence shown here is derived from an EMBL/GenBank/DDBJ whole genome shotgun (WGS) entry which is preliminary data.</text>
</comment>
<dbReference type="PANTHER" id="PTHR48048:SF30">
    <property type="entry name" value="GLYCOSYLTRANSFERASE"/>
    <property type="match status" value="1"/>
</dbReference>
<accession>A0A843UGZ9</accession>
<evidence type="ECO:0000256" key="3">
    <source>
        <dbReference type="ARBA" id="ARBA00022679"/>
    </source>
</evidence>
<proteinExistence type="inferred from homology"/>
<dbReference type="PROSITE" id="PS00375">
    <property type="entry name" value="UDPGT"/>
    <property type="match status" value="1"/>
</dbReference>
<dbReference type="EC" id="2.4.1.-" evidence="5"/>
<protein>
    <recommendedName>
        <fullName evidence="5">Glycosyltransferase</fullName>
        <ecNumber evidence="5">2.4.1.-</ecNumber>
    </recommendedName>
</protein>
<dbReference type="AlphaFoldDB" id="A0A843UGZ9"/>
<dbReference type="EMBL" id="NMUH01000550">
    <property type="protein sequence ID" value="MQL81160.1"/>
    <property type="molecule type" value="Genomic_DNA"/>
</dbReference>
<dbReference type="Pfam" id="PF00201">
    <property type="entry name" value="UDPGT"/>
    <property type="match status" value="1"/>
</dbReference>
<dbReference type="InterPro" id="IPR035595">
    <property type="entry name" value="UDP_glycos_trans_CS"/>
</dbReference>